<dbReference type="Pfam" id="PF00665">
    <property type="entry name" value="rve"/>
    <property type="match status" value="1"/>
</dbReference>
<dbReference type="InterPro" id="IPR001584">
    <property type="entry name" value="Integrase_cat-core"/>
</dbReference>
<gene>
    <name evidence="2" type="ORF">MNBD_GAMMA24-918</name>
</gene>
<reference evidence="2" key="1">
    <citation type="submission" date="2018-06" db="EMBL/GenBank/DDBJ databases">
        <authorList>
            <person name="Zhirakovskaya E."/>
        </authorList>
    </citation>
    <scope>NUCLEOTIDE SEQUENCE</scope>
</reference>
<dbReference type="EMBL" id="UOFZ01000027">
    <property type="protein sequence ID" value="VAX12247.1"/>
    <property type="molecule type" value="Genomic_DNA"/>
</dbReference>
<organism evidence="2">
    <name type="scientific">hydrothermal vent metagenome</name>
    <dbReference type="NCBI Taxonomy" id="652676"/>
    <lineage>
        <taxon>unclassified sequences</taxon>
        <taxon>metagenomes</taxon>
        <taxon>ecological metagenomes</taxon>
    </lineage>
</organism>
<dbReference type="InterPro" id="IPR012337">
    <property type="entry name" value="RNaseH-like_sf"/>
</dbReference>
<dbReference type="InterPro" id="IPR047656">
    <property type="entry name" value="IS481-like_transpos"/>
</dbReference>
<evidence type="ECO:0000313" key="2">
    <source>
        <dbReference type="EMBL" id="VAX12247.1"/>
    </source>
</evidence>
<name>A0A3B1C5S5_9ZZZZ</name>
<sequence>MTQEQYVIRRKLNILELGETLGNISEACRRLNISRQHHYDIKSAVEEEGLEGLLEKSRKVPRIGNRVAPEIEQKVLDYSLEYPTQGQVRVSNELKRQGFQVSCGGVRSIWLRHKLQVSSLRLKRLEKWSAENNGVLTESQVQALESAKEEKEAHGEIETPHPGFLLGQDTYYVGYIKGVGKIYQQTAIDTHSNVGFAKVYSDKTALTAADFLNDKVLPFFDSENMSLLRILTDRGTEYCGRIETHPYQLFLHLNGIEHSRTKVRHPQTNGSTERLNQIIQNEFYKVAFRKKLYKSIDEIQTDLDTFMDEYNNDRTNQGKHCQGRTPMQTFQDGRTLYQQYVFESSEKEEKQVA</sequence>
<accession>A0A3B1C5S5</accession>
<dbReference type="GO" id="GO:0003676">
    <property type="term" value="F:nucleic acid binding"/>
    <property type="evidence" value="ECO:0007669"/>
    <property type="project" value="InterPro"/>
</dbReference>
<dbReference type="PROSITE" id="PS50994">
    <property type="entry name" value="INTEGRASE"/>
    <property type="match status" value="1"/>
</dbReference>
<dbReference type="InterPro" id="IPR036397">
    <property type="entry name" value="RNaseH_sf"/>
</dbReference>
<evidence type="ECO:0000259" key="1">
    <source>
        <dbReference type="PROSITE" id="PS50994"/>
    </source>
</evidence>
<dbReference type="SUPFAM" id="SSF53098">
    <property type="entry name" value="Ribonuclease H-like"/>
    <property type="match status" value="1"/>
</dbReference>
<dbReference type="SUPFAM" id="SSF46689">
    <property type="entry name" value="Homeodomain-like"/>
    <property type="match status" value="1"/>
</dbReference>
<dbReference type="InterPro" id="IPR009057">
    <property type="entry name" value="Homeodomain-like_sf"/>
</dbReference>
<dbReference type="GO" id="GO:0015074">
    <property type="term" value="P:DNA integration"/>
    <property type="evidence" value="ECO:0007669"/>
    <property type="project" value="InterPro"/>
</dbReference>
<proteinExistence type="predicted"/>
<dbReference type="Pfam" id="PF13551">
    <property type="entry name" value="HTH_29"/>
    <property type="match status" value="1"/>
</dbReference>
<dbReference type="Gene3D" id="3.30.420.10">
    <property type="entry name" value="Ribonuclease H-like superfamily/Ribonuclease H"/>
    <property type="match status" value="1"/>
</dbReference>
<feature type="domain" description="Integrase catalytic" evidence="1">
    <location>
        <begin position="156"/>
        <end position="334"/>
    </location>
</feature>
<protein>
    <submittedName>
        <fullName evidence="2">ISSod13, transposase</fullName>
    </submittedName>
</protein>
<dbReference type="NCBIfam" id="NF033577">
    <property type="entry name" value="transpos_IS481"/>
    <property type="match status" value="1"/>
</dbReference>
<dbReference type="AlphaFoldDB" id="A0A3B1C5S5"/>